<dbReference type="Proteomes" id="UP000220102">
    <property type="component" value="Unassembled WGS sequence"/>
</dbReference>
<comment type="caution">
    <text evidence="2">The sequence shown here is derived from an EMBL/GenBank/DDBJ whole genome shotgun (WGS) entry which is preliminary data.</text>
</comment>
<reference evidence="2 3" key="1">
    <citation type="submission" date="2017-10" db="EMBL/GenBank/DDBJ databases">
        <title>Draft genome of Longibacter Salinarum.</title>
        <authorList>
            <person name="Goh K.M."/>
            <person name="Shamsir M.S."/>
            <person name="Lim S.W."/>
        </authorList>
    </citation>
    <scope>NUCLEOTIDE SEQUENCE [LARGE SCALE GENOMIC DNA]</scope>
    <source>
        <strain evidence="2 3">KCTC 52045</strain>
    </source>
</reference>
<dbReference type="RefSeq" id="WP_143815475.1">
    <property type="nucleotide sequence ID" value="NZ_PDEQ01000015.1"/>
</dbReference>
<evidence type="ECO:0000313" key="2">
    <source>
        <dbReference type="EMBL" id="PEN10367.1"/>
    </source>
</evidence>
<name>A0A2A8CT53_9BACT</name>
<sequence>MQTPEKEQRFQKRPLRPGRGERSRPTSRASRTHCNSSGDATDGCSVSTNSSKATYRSLFGTPALKTKDPIGEYAGGREAGERFIAEHGHSLHAFRGFIDVIIEQSKISALREVSR</sequence>
<evidence type="ECO:0000313" key="3">
    <source>
        <dbReference type="Proteomes" id="UP000220102"/>
    </source>
</evidence>
<dbReference type="EMBL" id="PDEQ01000015">
    <property type="protein sequence ID" value="PEN10367.1"/>
    <property type="molecule type" value="Genomic_DNA"/>
</dbReference>
<evidence type="ECO:0000256" key="1">
    <source>
        <dbReference type="SAM" id="MobiDB-lite"/>
    </source>
</evidence>
<dbReference type="AlphaFoldDB" id="A0A2A8CT53"/>
<keyword evidence="3" id="KW-1185">Reference proteome</keyword>
<feature type="compositionally biased region" description="Polar residues" evidence="1">
    <location>
        <begin position="26"/>
        <end position="48"/>
    </location>
</feature>
<protein>
    <submittedName>
        <fullName evidence="2">Uncharacterized protein</fullName>
    </submittedName>
</protein>
<accession>A0A2A8CT53</accession>
<organism evidence="2 3">
    <name type="scientific">Longibacter salinarum</name>
    <dbReference type="NCBI Taxonomy" id="1850348"/>
    <lineage>
        <taxon>Bacteria</taxon>
        <taxon>Pseudomonadati</taxon>
        <taxon>Rhodothermota</taxon>
        <taxon>Rhodothermia</taxon>
        <taxon>Rhodothermales</taxon>
        <taxon>Salisaetaceae</taxon>
        <taxon>Longibacter</taxon>
    </lineage>
</organism>
<feature type="region of interest" description="Disordered" evidence="1">
    <location>
        <begin position="1"/>
        <end position="48"/>
    </location>
</feature>
<feature type="compositionally biased region" description="Basic and acidic residues" evidence="1">
    <location>
        <begin position="1"/>
        <end position="10"/>
    </location>
</feature>
<gene>
    <name evidence="2" type="ORF">CRI94_17265</name>
</gene>
<proteinExistence type="predicted"/>